<evidence type="ECO:0000313" key="10">
    <source>
        <dbReference type="EMBL" id="VFK25935.1"/>
    </source>
</evidence>
<evidence type="ECO:0000256" key="6">
    <source>
        <dbReference type="ARBA" id="ARBA00023204"/>
    </source>
</evidence>
<dbReference type="InterPro" id="IPR003717">
    <property type="entry name" value="RecO"/>
</dbReference>
<name>A0A450X9H3_9GAMM</name>
<evidence type="ECO:0000256" key="8">
    <source>
        <dbReference type="HAMAP-Rule" id="MF_00201"/>
    </source>
</evidence>
<dbReference type="EMBL" id="CAADFM010000502">
    <property type="protein sequence ID" value="VFK25935.1"/>
    <property type="molecule type" value="Genomic_DNA"/>
</dbReference>
<dbReference type="InterPro" id="IPR022572">
    <property type="entry name" value="DNA_rep/recomb_RecO_N"/>
</dbReference>
<evidence type="ECO:0000256" key="1">
    <source>
        <dbReference type="ARBA" id="ARBA00003065"/>
    </source>
</evidence>
<organism evidence="10">
    <name type="scientific">Candidatus Kentrum sp. LPFa</name>
    <dbReference type="NCBI Taxonomy" id="2126335"/>
    <lineage>
        <taxon>Bacteria</taxon>
        <taxon>Pseudomonadati</taxon>
        <taxon>Pseudomonadota</taxon>
        <taxon>Gammaproteobacteria</taxon>
        <taxon>Candidatus Kentrum</taxon>
    </lineage>
</organism>
<dbReference type="InterPro" id="IPR012340">
    <property type="entry name" value="NA-bd_OB-fold"/>
</dbReference>
<dbReference type="GO" id="GO:0006310">
    <property type="term" value="P:DNA recombination"/>
    <property type="evidence" value="ECO:0007669"/>
    <property type="project" value="UniProtKB-UniRule"/>
</dbReference>
<dbReference type="SUPFAM" id="SSF50249">
    <property type="entry name" value="Nucleic acid-binding proteins"/>
    <property type="match status" value="1"/>
</dbReference>
<dbReference type="GO" id="GO:0043590">
    <property type="term" value="C:bacterial nucleoid"/>
    <property type="evidence" value="ECO:0007669"/>
    <property type="project" value="TreeGrafter"/>
</dbReference>
<dbReference type="NCBIfam" id="TIGR00613">
    <property type="entry name" value="reco"/>
    <property type="match status" value="1"/>
</dbReference>
<dbReference type="InterPro" id="IPR037278">
    <property type="entry name" value="ARFGAP/RecO"/>
</dbReference>
<dbReference type="Pfam" id="PF11967">
    <property type="entry name" value="RecO_N"/>
    <property type="match status" value="1"/>
</dbReference>
<gene>
    <name evidence="8" type="primary">recO</name>
    <name evidence="10" type="ORF">BECKLPF1236A_GA0070988_105021</name>
    <name evidence="11" type="ORF">BECKLPF1236C_GA0070990_104981</name>
</gene>
<dbReference type="EMBL" id="CAADFP010000498">
    <property type="protein sequence ID" value="VFK36153.1"/>
    <property type="molecule type" value="Genomic_DNA"/>
</dbReference>
<dbReference type="Gene3D" id="1.20.1440.120">
    <property type="entry name" value="Recombination protein O, C-terminal domain"/>
    <property type="match status" value="1"/>
</dbReference>
<feature type="domain" description="DNA replication/recombination mediator RecO N-terminal" evidence="9">
    <location>
        <begin position="18"/>
        <end position="87"/>
    </location>
</feature>
<evidence type="ECO:0000256" key="3">
    <source>
        <dbReference type="ARBA" id="ARBA00021310"/>
    </source>
</evidence>
<evidence type="ECO:0000256" key="7">
    <source>
        <dbReference type="ARBA" id="ARBA00033409"/>
    </source>
</evidence>
<evidence type="ECO:0000313" key="11">
    <source>
        <dbReference type="EMBL" id="VFK36153.1"/>
    </source>
</evidence>
<dbReference type="PANTHER" id="PTHR33991:SF1">
    <property type="entry name" value="DNA REPAIR PROTEIN RECO"/>
    <property type="match status" value="1"/>
</dbReference>
<dbReference type="Gene3D" id="2.40.50.140">
    <property type="entry name" value="Nucleic acid-binding proteins"/>
    <property type="match status" value="1"/>
</dbReference>
<comment type="similarity">
    <text evidence="2 8">Belongs to the RecO family.</text>
</comment>
<protein>
    <recommendedName>
        <fullName evidence="3 8">DNA repair protein RecO</fullName>
    </recommendedName>
    <alternativeName>
        <fullName evidence="7 8">Recombination protein O</fullName>
    </alternativeName>
</protein>
<accession>A0A450X9H3</accession>
<dbReference type="PANTHER" id="PTHR33991">
    <property type="entry name" value="DNA REPAIR PROTEIN RECO"/>
    <property type="match status" value="1"/>
</dbReference>
<keyword evidence="5 8" id="KW-0233">DNA recombination</keyword>
<evidence type="ECO:0000256" key="5">
    <source>
        <dbReference type="ARBA" id="ARBA00023172"/>
    </source>
</evidence>
<evidence type="ECO:0000256" key="4">
    <source>
        <dbReference type="ARBA" id="ARBA00022763"/>
    </source>
</evidence>
<sequence length="262" mass="29402">MGMNNRSTAPNPHQPELERAFVLNRRPYRETSLLVEAFTVDSGRVGLVAKGAKRGKAPLAAILQPFRPLLLSWRGSGDLFTLIRAEAEEGVYSPTSLVKSGFYVNELLLRLLHRHDPHPDLFEDYREALQRISVPAREESALRIFEKRLLTAIGYGLSWEREAETGRPVEEGRIYRYQQGRGFVEYGGAPNAGATVHGDTLIAMARETLHAPERLREAKYLMRTILRGYLGGKPLASRMLYRCAPRNNDGGHGQAAHRDNDA</sequence>
<evidence type="ECO:0000256" key="2">
    <source>
        <dbReference type="ARBA" id="ARBA00007452"/>
    </source>
</evidence>
<dbReference type="InterPro" id="IPR042242">
    <property type="entry name" value="RecO_C"/>
</dbReference>
<evidence type="ECO:0000259" key="9">
    <source>
        <dbReference type="Pfam" id="PF11967"/>
    </source>
</evidence>
<dbReference type="HAMAP" id="MF_00201">
    <property type="entry name" value="RecO"/>
    <property type="match status" value="1"/>
</dbReference>
<dbReference type="AlphaFoldDB" id="A0A450X9H3"/>
<proteinExistence type="inferred from homology"/>
<dbReference type="GO" id="GO:0006302">
    <property type="term" value="P:double-strand break repair"/>
    <property type="evidence" value="ECO:0007669"/>
    <property type="project" value="TreeGrafter"/>
</dbReference>
<dbReference type="Pfam" id="PF02565">
    <property type="entry name" value="RecO_C"/>
    <property type="match status" value="1"/>
</dbReference>
<keyword evidence="6 8" id="KW-0234">DNA repair</keyword>
<dbReference type="SUPFAM" id="SSF57863">
    <property type="entry name" value="ArfGap/RecO-like zinc finger"/>
    <property type="match status" value="1"/>
</dbReference>
<reference evidence="10" key="1">
    <citation type="submission" date="2019-02" db="EMBL/GenBank/DDBJ databases">
        <authorList>
            <person name="Gruber-Vodicka R. H."/>
            <person name="Seah K. B. B."/>
        </authorList>
    </citation>
    <scope>NUCLEOTIDE SEQUENCE</scope>
    <source>
        <strain evidence="10">BECK_S312</strain>
        <strain evidence="11">BECK_S426</strain>
    </source>
</reference>
<keyword evidence="4 8" id="KW-0227">DNA damage</keyword>
<comment type="function">
    <text evidence="1 8">Involved in DNA repair and RecF pathway recombination.</text>
</comment>